<evidence type="ECO:0000256" key="4">
    <source>
        <dbReference type="ARBA" id="ARBA00022989"/>
    </source>
</evidence>
<dbReference type="KEGG" id="strr:EKD16_12445"/>
<evidence type="ECO:0000256" key="2">
    <source>
        <dbReference type="ARBA" id="ARBA00022475"/>
    </source>
</evidence>
<dbReference type="Pfam" id="PF06271">
    <property type="entry name" value="RDD"/>
    <property type="match status" value="1"/>
</dbReference>
<proteinExistence type="predicted"/>
<evidence type="ECO:0000256" key="5">
    <source>
        <dbReference type="ARBA" id="ARBA00023136"/>
    </source>
</evidence>
<feature type="transmembrane region" description="Helical" evidence="7">
    <location>
        <begin position="133"/>
        <end position="155"/>
    </location>
</feature>
<sequence length="176" mass="18565">MPEPEDPRHPGGGPYPPPSAPDAPRSRPADPGRRMLAFAVDLVLTLVLFYVLFLLGMAASYGVVTGLGLPDNLVSVSVSATVVVAADAAALVCYHWLPLARRGQTLGKRLFGMRVVAADTGHLATTGRAAARAALHLLLLVPCLLGQVASGILLLTDEPVRRSALDRMTKTRVVEV</sequence>
<dbReference type="RefSeq" id="WP_165498556.1">
    <property type="nucleotide sequence ID" value="NZ_CP036455.1"/>
</dbReference>
<keyword evidence="4 7" id="KW-1133">Transmembrane helix</keyword>
<dbReference type="EMBL" id="CP036455">
    <property type="protein sequence ID" value="QBI54272.1"/>
    <property type="molecule type" value="Genomic_DNA"/>
</dbReference>
<evidence type="ECO:0000256" key="7">
    <source>
        <dbReference type="SAM" id="Phobius"/>
    </source>
</evidence>
<feature type="region of interest" description="Disordered" evidence="6">
    <location>
        <begin position="1"/>
        <end position="28"/>
    </location>
</feature>
<name>A0A4V0ZJQ2_9ACTN</name>
<dbReference type="Proteomes" id="UP000292235">
    <property type="component" value="Chromosome"/>
</dbReference>
<evidence type="ECO:0000313" key="10">
    <source>
        <dbReference type="Proteomes" id="UP000292235"/>
    </source>
</evidence>
<keyword evidence="3 7" id="KW-0812">Transmembrane</keyword>
<gene>
    <name evidence="9" type="ORF">EKD16_12445</name>
</gene>
<dbReference type="InterPro" id="IPR010432">
    <property type="entry name" value="RDD"/>
</dbReference>
<feature type="transmembrane region" description="Helical" evidence="7">
    <location>
        <begin position="35"/>
        <end position="61"/>
    </location>
</feature>
<feature type="transmembrane region" description="Helical" evidence="7">
    <location>
        <begin position="73"/>
        <end position="97"/>
    </location>
</feature>
<dbReference type="InterPro" id="IPR051791">
    <property type="entry name" value="Pra-immunoreactive"/>
</dbReference>
<organism evidence="9 10">
    <name type="scientific">Streptomonospora litoralis</name>
    <dbReference type="NCBI Taxonomy" id="2498135"/>
    <lineage>
        <taxon>Bacteria</taxon>
        <taxon>Bacillati</taxon>
        <taxon>Actinomycetota</taxon>
        <taxon>Actinomycetes</taxon>
        <taxon>Streptosporangiales</taxon>
        <taxon>Nocardiopsidaceae</taxon>
        <taxon>Streptomonospora</taxon>
    </lineage>
</organism>
<keyword evidence="5 7" id="KW-0472">Membrane</keyword>
<feature type="domain" description="RDD" evidence="8">
    <location>
        <begin position="29"/>
        <end position="148"/>
    </location>
</feature>
<evidence type="ECO:0000256" key="1">
    <source>
        <dbReference type="ARBA" id="ARBA00004651"/>
    </source>
</evidence>
<evidence type="ECO:0000256" key="6">
    <source>
        <dbReference type="SAM" id="MobiDB-lite"/>
    </source>
</evidence>
<dbReference type="GO" id="GO:0005886">
    <property type="term" value="C:plasma membrane"/>
    <property type="evidence" value="ECO:0007669"/>
    <property type="project" value="UniProtKB-SubCell"/>
</dbReference>
<dbReference type="PANTHER" id="PTHR36115">
    <property type="entry name" value="PROLINE-RICH ANTIGEN HOMOLOG-RELATED"/>
    <property type="match status" value="1"/>
</dbReference>
<keyword evidence="10" id="KW-1185">Reference proteome</keyword>
<accession>A0A4V0ZJQ2</accession>
<evidence type="ECO:0000313" key="9">
    <source>
        <dbReference type="EMBL" id="QBI54272.1"/>
    </source>
</evidence>
<evidence type="ECO:0000256" key="3">
    <source>
        <dbReference type="ARBA" id="ARBA00022692"/>
    </source>
</evidence>
<evidence type="ECO:0000259" key="8">
    <source>
        <dbReference type="Pfam" id="PF06271"/>
    </source>
</evidence>
<comment type="subcellular location">
    <subcellularLocation>
        <location evidence="1">Cell membrane</location>
        <topology evidence="1">Multi-pass membrane protein</topology>
    </subcellularLocation>
</comment>
<reference evidence="9 10" key="1">
    <citation type="submission" date="2019-02" db="EMBL/GenBank/DDBJ databases">
        <authorList>
            <person name="Khodamoradi S."/>
            <person name="Hahnke R.L."/>
            <person name="Kaempfer P."/>
            <person name="Schumann P."/>
            <person name="Rohde M."/>
            <person name="Steinert M."/>
            <person name="Luzhetskyy A."/>
            <person name="Wink J."/>
            <person name="Ruckert C."/>
        </authorList>
    </citation>
    <scope>NUCLEOTIDE SEQUENCE [LARGE SCALE GENOMIC DNA]</scope>
    <source>
        <strain evidence="9 10">M2</strain>
    </source>
</reference>
<protein>
    <submittedName>
        <fullName evidence="9">RDD family protein</fullName>
    </submittedName>
</protein>
<keyword evidence="2" id="KW-1003">Cell membrane</keyword>
<dbReference type="PANTHER" id="PTHR36115:SF6">
    <property type="entry name" value="PROLINE-RICH ANTIGEN HOMOLOG"/>
    <property type="match status" value="1"/>
</dbReference>
<dbReference type="AlphaFoldDB" id="A0A4V0ZJQ2"/>